<dbReference type="Proteomes" id="UP000789831">
    <property type="component" value="Unassembled WGS sequence"/>
</dbReference>
<organism evidence="2 3">
    <name type="scientific">Ambispora gerdemannii</name>
    <dbReference type="NCBI Taxonomy" id="144530"/>
    <lineage>
        <taxon>Eukaryota</taxon>
        <taxon>Fungi</taxon>
        <taxon>Fungi incertae sedis</taxon>
        <taxon>Mucoromycota</taxon>
        <taxon>Glomeromycotina</taxon>
        <taxon>Glomeromycetes</taxon>
        <taxon>Archaeosporales</taxon>
        <taxon>Ambisporaceae</taxon>
        <taxon>Ambispora</taxon>
    </lineage>
</organism>
<feature type="region of interest" description="Disordered" evidence="1">
    <location>
        <begin position="68"/>
        <end position="88"/>
    </location>
</feature>
<dbReference type="AlphaFoldDB" id="A0A9N8Z6L9"/>
<gene>
    <name evidence="2" type="ORF">AGERDE_LOCUS2653</name>
</gene>
<reference evidence="2" key="1">
    <citation type="submission" date="2021-06" db="EMBL/GenBank/DDBJ databases">
        <authorList>
            <person name="Kallberg Y."/>
            <person name="Tangrot J."/>
            <person name="Rosling A."/>
        </authorList>
    </citation>
    <scope>NUCLEOTIDE SEQUENCE</scope>
    <source>
        <strain evidence="2">MT106</strain>
    </source>
</reference>
<evidence type="ECO:0000256" key="1">
    <source>
        <dbReference type="SAM" id="MobiDB-lite"/>
    </source>
</evidence>
<evidence type="ECO:0000313" key="3">
    <source>
        <dbReference type="Proteomes" id="UP000789831"/>
    </source>
</evidence>
<proteinExistence type="predicted"/>
<sequence length="118" mass="14141">MNELEKDRKRKDPHLHLIRILAESRSRRLQWGKNPNNGMQCHDREMNYGNLFRITRELFNLHGRGPRHLRRSGSENLTENNLDDHQEPEIEEEAFLTMIESLKVPDKEEEEPRSQTKK</sequence>
<protein>
    <submittedName>
        <fullName evidence="2">12814_t:CDS:1</fullName>
    </submittedName>
</protein>
<comment type="caution">
    <text evidence="2">The sequence shown here is derived from an EMBL/GenBank/DDBJ whole genome shotgun (WGS) entry which is preliminary data.</text>
</comment>
<dbReference type="OrthoDB" id="10490669at2759"/>
<dbReference type="EMBL" id="CAJVPL010000228">
    <property type="protein sequence ID" value="CAG8469240.1"/>
    <property type="molecule type" value="Genomic_DNA"/>
</dbReference>
<keyword evidence="3" id="KW-1185">Reference proteome</keyword>
<name>A0A9N8Z6L9_9GLOM</name>
<evidence type="ECO:0000313" key="2">
    <source>
        <dbReference type="EMBL" id="CAG8469240.1"/>
    </source>
</evidence>
<accession>A0A9N8Z6L9</accession>